<evidence type="ECO:0000313" key="1">
    <source>
        <dbReference type="EMBL" id="CAG8478588.1"/>
    </source>
</evidence>
<evidence type="ECO:0000313" key="2">
    <source>
        <dbReference type="Proteomes" id="UP000789570"/>
    </source>
</evidence>
<name>A0A9N8WCE5_9GLOM</name>
<dbReference type="Proteomes" id="UP000789570">
    <property type="component" value="Unassembled WGS sequence"/>
</dbReference>
<gene>
    <name evidence="1" type="ORF">FCALED_LOCUS2592</name>
</gene>
<sequence length="56" mass="6352">MFTNPNNFYHREIHDGIEISAAEYDIYKAGSSLSRIDKGNLIESGVYMKKSSIILN</sequence>
<dbReference type="EMBL" id="CAJVPQ010000405">
    <property type="protein sequence ID" value="CAG8478588.1"/>
    <property type="molecule type" value="Genomic_DNA"/>
</dbReference>
<reference evidence="1" key="1">
    <citation type="submission" date="2021-06" db="EMBL/GenBank/DDBJ databases">
        <authorList>
            <person name="Kallberg Y."/>
            <person name="Tangrot J."/>
            <person name="Rosling A."/>
        </authorList>
    </citation>
    <scope>NUCLEOTIDE SEQUENCE</scope>
    <source>
        <strain evidence="1">UK204</strain>
    </source>
</reference>
<proteinExistence type="predicted"/>
<protein>
    <submittedName>
        <fullName evidence="1">7533_t:CDS:1</fullName>
    </submittedName>
</protein>
<organism evidence="1 2">
    <name type="scientific">Funneliformis caledonium</name>
    <dbReference type="NCBI Taxonomy" id="1117310"/>
    <lineage>
        <taxon>Eukaryota</taxon>
        <taxon>Fungi</taxon>
        <taxon>Fungi incertae sedis</taxon>
        <taxon>Mucoromycota</taxon>
        <taxon>Glomeromycotina</taxon>
        <taxon>Glomeromycetes</taxon>
        <taxon>Glomerales</taxon>
        <taxon>Glomeraceae</taxon>
        <taxon>Funneliformis</taxon>
    </lineage>
</organism>
<comment type="caution">
    <text evidence="1">The sequence shown here is derived from an EMBL/GenBank/DDBJ whole genome shotgun (WGS) entry which is preliminary data.</text>
</comment>
<accession>A0A9N8WCE5</accession>
<keyword evidence="2" id="KW-1185">Reference proteome</keyword>
<dbReference type="AlphaFoldDB" id="A0A9N8WCE5"/>